<evidence type="ECO:0000256" key="6">
    <source>
        <dbReference type="ARBA" id="ARBA00022932"/>
    </source>
</evidence>
<evidence type="ECO:0000256" key="4">
    <source>
        <dbReference type="ARBA" id="ARBA00022695"/>
    </source>
</evidence>
<dbReference type="PANTHER" id="PTHR34388">
    <property type="entry name" value="DNA POLYMERASE III SUBUNIT DELTA"/>
    <property type="match status" value="1"/>
</dbReference>
<evidence type="ECO:0000259" key="9">
    <source>
        <dbReference type="Pfam" id="PF06144"/>
    </source>
</evidence>
<dbReference type="NCBIfam" id="TIGR01128">
    <property type="entry name" value="holA"/>
    <property type="match status" value="1"/>
</dbReference>
<dbReference type="Pfam" id="PF06144">
    <property type="entry name" value="DNA_pol3_delta"/>
    <property type="match status" value="1"/>
</dbReference>
<dbReference type="STRING" id="656519.Halsa_1690"/>
<dbReference type="Gene3D" id="3.40.50.300">
    <property type="entry name" value="P-loop containing nucleotide triphosphate hydrolases"/>
    <property type="match status" value="1"/>
</dbReference>
<comment type="similarity">
    <text evidence="7">Belongs to the DNA polymerase HolA subunit family.</text>
</comment>
<dbReference type="EMBL" id="CP002304">
    <property type="protein sequence ID" value="ADQ15113.1"/>
    <property type="molecule type" value="Genomic_DNA"/>
</dbReference>
<dbReference type="eggNOG" id="COG1466">
    <property type="taxonomic scope" value="Bacteria"/>
</dbReference>
<dbReference type="Gene3D" id="1.20.272.10">
    <property type="match status" value="1"/>
</dbReference>
<dbReference type="GO" id="GO:0009360">
    <property type="term" value="C:DNA polymerase III complex"/>
    <property type="evidence" value="ECO:0007669"/>
    <property type="project" value="InterPro"/>
</dbReference>
<dbReference type="PANTHER" id="PTHR34388:SF1">
    <property type="entry name" value="DNA POLYMERASE III SUBUNIT DELTA"/>
    <property type="match status" value="1"/>
</dbReference>
<name>E4RIP3_HALHG</name>
<evidence type="ECO:0000313" key="11">
    <source>
        <dbReference type="EMBL" id="ADQ15113.1"/>
    </source>
</evidence>
<dbReference type="KEGG" id="has:Halsa_1690"/>
<evidence type="ECO:0000256" key="1">
    <source>
        <dbReference type="ARBA" id="ARBA00012417"/>
    </source>
</evidence>
<reference evidence="11 12" key="2">
    <citation type="journal article" date="2011" name="J. Bacteriol.">
        <title>Complete Genome Sequence of the Haloalkaliphilic, Hydrogen Producing Halanaerobium hydrogenoformans.</title>
        <authorList>
            <person name="Brown S.D."/>
            <person name="Begemann M.B."/>
            <person name="Mormile M.R."/>
            <person name="Wall J.D."/>
            <person name="Han C.S."/>
            <person name="Goodwin L.A."/>
            <person name="Pitluck S."/>
            <person name="Land M.L."/>
            <person name="Hauser L.J."/>
            <person name="Elias D.A."/>
        </authorList>
    </citation>
    <scope>NUCLEOTIDE SEQUENCE [LARGE SCALE GENOMIC DNA]</scope>
    <source>
        <strain evidence="12">sapolanicus</strain>
    </source>
</reference>
<dbReference type="OrthoDB" id="9775929at2"/>
<reference evidence="11 12" key="1">
    <citation type="submission" date="2010-11" db="EMBL/GenBank/DDBJ databases">
        <title>Complete sequence of Halanaerobium sp. sapolanicus.</title>
        <authorList>
            <consortium name="US DOE Joint Genome Institute"/>
            <person name="Lucas S."/>
            <person name="Copeland A."/>
            <person name="Lapidus A."/>
            <person name="Cheng J.-F."/>
            <person name="Bruce D."/>
            <person name="Goodwin L."/>
            <person name="Pitluck S."/>
            <person name="Davenport K."/>
            <person name="Detter J.C."/>
            <person name="Han C."/>
            <person name="Tapia R."/>
            <person name="Land M."/>
            <person name="Hauser L."/>
            <person name="Jeffries C."/>
            <person name="Kyrpides N."/>
            <person name="Ivanova N."/>
            <person name="Mikhailova N."/>
            <person name="Begemann M.B."/>
            <person name="Mormile M.R."/>
            <person name="Wall J.D."/>
            <person name="Elias D.A."/>
            <person name="Woyke T."/>
        </authorList>
    </citation>
    <scope>NUCLEOTIDE SEQUENCE [LARGE SCALE GENOMIC DNA]</scope>
    <source>
        <strain evidence="12">sapolanicus</strain>
    </source>
</reference>
<dbReference type="SUPFAM" id="SSF48019">
    <property type="entry name" value="post-AAA+ oligomerization domain-like"/>
    <property type="match status" value="1"/>
</dbReference>
<gene>
    <name evidence="11" type="ordered locus">Halsa_1690</name>
</gene>
<comment type="catalytic activity">
    <reaction evidence="8">
        <text>DNA(n) + a 2'-deoxyribonucleoside 5'-triphosphate = DNA(n+1) + diphosphate</text>
        <dbReference type="Rhea" id="RHEA:22508"/>
        <dbReference type="Rhea" id="RHEA-COMP:17339"/>
        <dbReference type="Rhea" id="RHEA-COMP:17340"/>
        <dbReference type="ChEBI" id="CHEBI:33019"/>
        <dbReference type="ChEBI" id="CHEBI:61560"/>
        <dbReference type="ChEBI" id="CHEBI:173112"/>
        <dbReference type="EC" id="2.7.7.7"/>
    </reaction>
</comment>
<dbReference type="AlphaFoldDB" id="E4RIP3"/>
<evidence type="ECO:0000256" key="7">
    <source>
        <dbReference type="ARBA" id="ARBA00034754"/>
    </source>
</evidence>
<organism evidence="11 12">
    <name type="scientific">Halanaerobium hydrogeniformans</name>
    <name type="common">Halanaerobium sp. (strain sapolanicus)</name>
    <dbReference type="NCBI Taxonomy" id="656519"/>
    <lineage>
        <taxon>Bacteria</taxon>
        <taxon>Bacillati</taxon>
        <taxon>Bacillota</taxon>
        <taxon>Clostridia</taxon>
        <taxon>Halanaerobiales</taxon>
        <taxon>Halanaerobiaceae</taxon>
        <taxon>Halanaerobium</taxon>
    </lineage>
</organism>
<dbReference type="InterPro" id="IPR005790">
    <property type="entry name" value="DNA_polIII_delta"/>
</dbReference>
<dbReference type="GO" id="GO:0006261">
    <property type="term" value="P:DNA-templated DNA replication"/>
    <property type="evidence" value="ECO:0007669"/>
    <property type="project" value="TreeGrafter"/>
</dbReference>
<dbReference type="HOGENOM" id="CLU_044694_2_2_9"/>
<protein>
    <recommendedName>
        <fullName evidence="2">DNA polymerase III subunit delta</fullName>
        <ecNumber evidence="1">2.7.7.7</ecNumber>
    </recommendedName>
</protein>
<dbReference type="InterPro" id="IPR027417">
    <property type="entry name" value="P-loop_NTPase"/>
</dbReference>
<evidence type="ECO:0000313" key="12">
    <source>
        <dbReference type="Proteomes" id="UP000007434"/>
    </source>
</evidence>
<evidence type="ECO:0000256" key="2">
    <source>
        <dbReference type="ARBA" id="ARBA00017703"/>
    </source>
</evidence>
<accession>E4RIP3</accession>
<evidence type="ECO:0000256" key="5">
    <source>
        <dbReference type="ARBA" id="ARBA00022705"/>
    </source>
</evidence>
<keyword evidence="6" id="KW-0239">DNA-directed DNA polymerase</keyword>
<keyword evidence="12" id="KW-1185">Reference proteome</keyword>
<feature type="domain" description="DNA polymerase III delta subunit-like C-terminal" evidence="10">
    <location>
        <begin position="212"/>
        <end position="331"/>
    </location>
</feature>
<dbReference type="InterPro" id="IPR010372">
    <property type="entry name" value="DNA_pol3_delta_N"/>
</dbReference>
<dbReference type="EC" id="2.7.7.7" evidence="1"/>
<dbReference type="RefSeq" id="WP_013406190.1">
    <property type="nucleotide sequence ID" value="NC_014654.1"/>
</dbReference>
<evidence type="ECO:0000256" key="3">
    <source>
        <dbReference type="ARBA" id="ARBA00022679"/>
    </source>
</evidence>
<keyword evidence="4" id="KW-0548">Nucleotidyltransferase</keyword>
<dbReference type="Pfam" id="PF21694">
    <property type="entry name" value="DNA_pol3_delta_C"/>
    <property type="match status" value="1"/>
</dbReference>
<keyword evidence="3" id="KW-0808">Transferase</keyword>
<dbReference type="InterPro" id="IPR008921">
    <property type="entry name" value="DNA_pol3_clamp-load_cplx_C"/>
</dbReference>
<evidence type="ECO:0000256" key="8">
    <source>
        <dbReference type="ARBA" id="ARBA00049244"/>
    </source>
</evidence>
<dbReference type="Proteomes" id="UP000007434">
    <property type="component" value="Chromosome"/>
</dbReference>
<feature type="domain" description="DNA polymerase III delta N-terminal" evidence="9">
    <location>
        <begin position="17"/>
        <end position="135"/>
    </location>
</feature>
<dbReference type="GO" id="GO:0003887">
    <property type="term" value="F:DNA-directed DNA polymerase activity"/>
    <property type="evidence" value="ECO:0007669"/>
    <property type="project" value="UniProtKB-KW"/>
</dbReference>
<keyword evidence="5" id="KW-0235">DNA replication</keyword>
<proteinExistence type="inferred from homology"/>
<sequence>MEVKDFIENENKLKNLYYIYSADNYLRDEFKDKFIDKFVEENIRDFNLSIVQPGEDYFKKLSNAVQTPPLGSKKRFVISQLEAEDSFDKKAQQKLISIIENLDKTTCLLFLSSNSLDKRKKLYLTIKKKGSYFEFKAPKYGNLDKWIVRRFREHNKKIDKRSIKVLENMFSNKLEILATEIEKIITRFPDKEKISYYDIKDLISRERFIEDEEIFAFLDLIGEKKTDKALISLKEMLNKGVYPLYLLTMLANQIELLMQVKYYSQFTKNNKEIAKKINKHPYPVKKALQRSRNFTQLELERILEEILTANYHFLTGYYPEQNTALEMIIIKAINY</sequence>
<dbReference type="GO" id="GO:0003677">
    <property type="term" value="F:DNA binding"/>
    <property type="evidence" value="ECO:0007669"/>
    <property type="project" value="InterPro"/>
</dbReference>
<dbReference type="InterPro" id="IPR048466">
    <property type="entry name" value="DNA_pol3_delta-like_C"/>
</dbReference>
<evidence type="ECO:0000259" key="10">
    <source>
        <dbReference type="Pfam" id="PF21694"/>
    </source>
</evidence>
<dbReference type="SUPFAM" id="SSF52540">
    <property type="entry name" value="P-loop containing nucleoside triphosphate hydrolases"/>
    <property type="match status" value="1"/>
</dbReference>
<dbReference type="Gene3D" id="1.10.8.60">
    <property type="match status" value="1"/>
</dbReference>